<name>A0A330HGW3_9HYPH</name>
<reference evidence="1 2" key="1">
    <citation type="submission" date="2018-07" db="EMBL/GenBank/DDBJ databases">
        <title>Diversity of Mesorhizobium strains in Brazil.</title>
        <authorList>
            <person name="Helene L.C.F."/>
            <person name="Dall'Agnol R."/>
            <person name="Delamuta J.R.M."/>
            <person name="Hungria M."/>
        </authorList>
    </citation>
    <scope>NUCLEOTIDE SEQUENCE [LARGE SCALE GENOMIC DNA]</scope>
    <source>
        <strain evidence="1 2">AC99b</strain>
    </source>
</reference>
<dbReference type="EMBL" id="QMBP01000015">
    <property type="protein sequence ID" value="RAZ87340.1"/>
    <property type="molecule type" value="Genomic_DNA"/>
</dbReference>
<organism evidence="1 2">
    <name type="scientific">Mesorhizobium hawassense</name>
    <dbReference type="NCBI Taxonomy" id="1209954"/>
    <lineage>
        <taxon>Bacteria</taxon>
        <taxon>Pseudomonadati</taxon>
        <taxon>Pseudomonadota</taxon>
        <taxon>Alphaproteobacteria</taxon>
        <taxon>Hyphomicrobiales</taxon>
        <taxon>Phyllobacteriaceae</taxon>
        <taxon>Mesorhizobium</taxon>
    </lineage>
</organism>
<keyword evidence="2" id="KW-1185">Reference proteome</keyword>
<comment type="caution">
    <text evidence="1">The sequence shown here is derived from an EMBL/GenBank/DDBJ whole genome shotgun (WGS) entry which is preliminary data.</text>
</comment>
<sequence length="166" mass="19076">MIDLDDERWSDLRGGYKVVYDPRPALRALATRYDDKTIWNELWEELHHQGDVGSASYAAIPEIVRISTEHVPANWATYGLAAVIEEARLADERNPRIPDWIEPHYRAAWQTLLHLALRDLATTTDEATATYALAVVAFHRGSLSMSRIVMFTDDERDEMLKMYWGS</sequence>
<protein>
    <submittedName>
        <fullName evidence="1">Uncharacterized protein</fullName>
    </submittedName>
</protein>
<evidence type="ECO:0000313" key="2">
    <source>
        <dbReference type="Proteomes" id="UP000251558"/>
    </source>
</evidence>
<proteinExistence type="predicted"/>
<dbReference type="AlphaFoldDB" id="A0A330HGW3"/>
<gene>
    <name evidence="1" type="ORF">DPM33_26610</name>
</gene>
<accession>A0A330HGW3</accession>
<dbReference type="RefSeq" id="WP_112100359.1">
    <property type="nucleotide sequence ID" value="NZ_QMBP01000015.1"/>
</dbReference>
<dbReference type="OrthoDB" id="796912at2"/>
<dbReference type="Proteomes" id="UP000251558">
    <property type="component" value="Unassembled WGS sequence"/>
</dbReference>
<evidence type="ECO:0000313" key="1">
    <source>
        <dbReference type="EMBL" id="RAZ87340.1"/>
    </source>
</evidence>